<dbReference type="Proteomes" id="UP000262210">
    <property type="component" value="Unassembled WGS sequence"/>
</dbReference>
<evidence type="ECO:0000313" key="1">
    <source>
        <dbReference type="EMBL" id="HCK01725.1"/>
    </source>
</evidence>
<sequence>MLPLTRFNAESGTMVTAAAGFALCYFIHSVRQLCESARALCKVLKNRALALTVFVTVDMRDEGKI</sequence>
<comment type="caution">
    <text evidence="1">The sequence shown here is derived from an EMBL/GenBank/DDBJ whole genome shotgun (WGS) entry which is preliminary data.</text>
</comment>
<name>A0A9C7V8N0_9GAMM</name>
<accession>A0A9C7V8N0</accession>
<organism evidence="1 2">
    <name type="scientific">Serratia grimesii</name>
    <dbReference type="NCBI Taxonomy" id="82995"/>
    <lineage>
        <taxon>Bacteria</taxon>
        <taxon>Pseudomonadati</taxon>
        <taxon>Pseudomonadota</taxon>
        <taxon>Gammaproteobacteria</taxon>
        <taxon>Enterobacterales</taxon>
        <taxon>Yersiniaceae</taxon>
        <taxon>Serratia</taxon>
    </lineage>
</organism>
<protein>
    <submittedName>
        <fullName evidence="1">Uncharacterized protein</fullName>
    </submittedName>
</protein>
<dbReference type="AlphaFoldDB" id="A0A9C7V8N0"/>
<dbReference type="EMBL" id="DPSM01000023">
    <property type="protein sequence ID" value="HCK01725.1"/>
    <property type="molecule type" value="Genomic_DNA"/>
</dbReference>
<proteinExistence type="predicted"/>
<gene>
    <name evidence="1" type="ORF">DHV72_17150</name>
</gene>
<evidence type="ECO:0000313" key="2">
    <source>
        <dbReference type="Proteomes" id="UP000262210"/>
    </source>
</evidence>
<reference evidence="1 2" key="1">
    <citation type="journal article" date="2018" name="Nat. Biotechnol.">
        <title>A standardized bacterial taxonomy based on genome phylogeny substantially revises the tree of life.</title>
        <authorList>
            <person name="Parks D.H."/>
            <person name="Chuvochina M."/>
            <person name="Waite D.W."/>
            <person name="Rinke C."/>
            <person name="Skarshewski A."/>
            <person name="Chaumeil P.A."/>
            <person name="Hugenholtz P."/>
        </authorList>
    </citation>
    <scope>NUCLEOTIDE SEQUENCE [LARGE SCALE GENOMIC DNA]</scope>
    <source>
        <strain evidence="1">UBA11264</strain>
    </source>
</reference>